<evidence type="ECO:0008006" key="3">
    <source>
        <dbReference type="Google" id="ProtNLM"/>
    </source>
</evidence>
<protein>
    <recommendedName>
        <fullName evidence="3">EfeO-type cupredoxin-like domain-containing protein</fullName>
    </recommendedName>
</protein>
<sequence length="221" mass="24399">MVLLLGSNLLQNTWLAVLVPSCYVDKIKAKILFTFSNKNYIWLHLSCMRFSGAGSWVDSLFFFGTTYFSLLHRSCMRVSTPAFSLSRIVRVAGLLLALVVFAPTTSRAQTWLVSTDAYVKLGVMDKFGQLGAYTAKFVVINQETGKEYVLAKQIAKGQNGIDVIFPSEASEADYFKTDTGEAARAKPGRYTWECQVAGKKVVGGRFSFSEVANDVTLLGKN</sequence>
<organism evidence="1 2">
    <name type="scientific">Hymenobacter sublimis</name>
    <dbReference type="NCBI Taxonomy" id="2933777"/>
    <lineage>
        <taxon>Bacteria</taxon>
        <taxon>Pseudomonadati</taxon>
        <taxon>Bacteroidota</taxon>
        <taxon>Cytophagia</taxon>
        <taxon>Cytophagales</taxon>
        <taxon>Hymenobacteraceae</taxon>
        <taxon>Hymenobacter</taxon>
    </lineage>
</organism>
<name>A0ABY4JE78_9BACT</name>
<reference evidence="1 2" key="1">
    <citation type="submission" date="2022-04" db="EMBL/GenBank/DDBJ databases">
        <title>Hymenobacter sp. isolated from the air.</title>
        <authorList>
            <person name="Won M."/>
            <person name="Lee C.-M."/>
            <person name="Woen H.-Y."/>
            <person name="Kwon S.-W."/>
        </authorList>
    </citation>
    <scope>NUCLEOTIDE SEQUENCE [LARGE SCALE GENOMIC DNA]</scope>
    <source>
        <strain evidence="2">5516 S-25</strain>
    </source>
</reference>
<keyword evidence="2" id="KW-1185">Reference proteome</keyword>
<accession>A0ABY4JE78</accession>
<proteinExistence type="predicted"/>
<evidence type="ECO:0000313" key="2">
    <source>
        <dbReference type="Proteomes" id="UP000829647"/>
    </source>
</evidence>
<dbReference type="Proteomes" id="UP000829647">
    <property type="component" value="Chromosome"/>
</dbReference>
<evidence type="ECO:0000313" key="1">
    <source>
        <dbReference type="EMBL" id="UPL50051.1"/>
    </source>
</evidence>
<dbReference type="EMBL" id="CP095848">
    <property type="protein sequence ID" value="UPL50051.1"/>
    <property type="molecule type" value="Genomic_DNA"/>
</dbReference>
<gene>
    <name evidence="1" type="ORF">MWH26_03855</name>
</gene>
<dbReference type="RefSeq" id="WP_247976118.1">
    <property type="nucleotide sequence ID" value="NZ_CP095848.1"/>
</dbReference>